<dbReference type="Proteomes" id="UP001596405">
    <property type="component" value="Unassembled WGS sequence"/>
</dbReference>
<evidence type="ECO:0000313" key="1">
    <source>
        <dbReference type="EMBL" id="MFC6998823.1"/>
    </source>
</evidence>
<protein>
    <recommendedName>
        <fullName evidence="3">Ferritin-like domain-containing protein</fullName>
    </recommendedName>
</protein>
<sequence length="183" mass="20593">MESSTKITLVELDQETRENQLDRAKAWFDNLLLTQSSCRKLVEDTVEKIEEPHIKQYLAEMALQEQEHEEKARELFKIIGREPSDMRQLLGQIAGKARQALGDFIAVSGSAKGPWQDLHQVYLSNFNSMGAFAVAEQLGLALGIPAIVDTVFPVIAEKSTSQLLLQECVLEMCSKSILYHEPF</sequence>
<evidence type="ECO:0008006" key="3">
    <source>
        <dbReference type="Google" id="ProtNLM"/>
    </source>
</evidence>
<keyword evidence="2" id="KW-1185">Reference proteome</keyword>
<accession>A0ABW2DQM6</accession>
<proteinExistence type="predicted"/>
<dbReference type="RefSeq" id="WP_066625610.1">
    <property type="nucleotide sequence ID" value="NZ_JBHSYQ010000008.1"/>
</dbReference>
<reference evidence="2" key="1">
    <citation type="journal article" date="2019" name="Int. J. Syst. Evol. Microbiol.">
        <title>The Global Catalogue of Microorganisms (GCM) 10K type strain sequencing project: providing services to taxonomists for standard genome sequencing and annotation.</title>
        <authorList>
            <consortium name="The Broad Institute Genomics Platform"/>
            <consortium name="The Broad Institute Genome Sequencing Center for Infectious Disease"/>
            <person name="Wu L."/>
            <person name="Ma J."/>
        </authorList>
    </citation>
    <scope>NUCLEOTIDE SEQUENCE [LARGE SCALE GENOMIC DNA]</scope>
    <source>
        <strain evidence="2">CGMCC 4.7393</strain>
    </source>
</reference>
<organism evidence="1 2">
    <name type="scientific">Rufibacter roseus</name>
    <dbReference type="NCBI Taxonomy" id="1567108"/>
    <lineage>
        <taxon>Bacteria</taxon>
        <taxon>Pseudomonadati</taxon>
        <taxon>Bacteroidota</taxon>
        <taxon>Cytophagia</taxon>
        <taxon>Cytophagales</taxon>
        <taxon>Hymenobacteraceae</taxon>
        <taxon>Rufibacter</taxon>
    </lineage>
</organism>
<gene>
    <name evidence="1" type="ORF">ACFQHR_14395</name>
</gene>
<name>A0ABW2DQM6_9BACT</name>
<comment type="caution">
    <text evidence="1">The sequence shown here is derived from an EMBL/GenBank/DDBJ whole genome shotgun (WGS) entry which is preliminary data.</text>
</comment>
<evidence type="ECO:0000313" key="2">
    <source>
        <dbReference type="Proteomes" id="UP001596405"/>
    </source>
</evidence>
<dbReference type="EMBL" id="JBHSYQ010000008">
    <property type="protein sequence ID" value="MFC6998823.1"/>
    <property type="molecule type" value="Genomic_DNA"/>
</dbReference>